<feature type="modified residue" description="2-(S-cysteinyl)pyruvic acid O-phosphothioketal" evidence="12">
    <location>
        <position position="116"/>
    </location>
</feature>
<reference evidence="15" key="1">
    <citation type="submission" date="2007-10" db="EMBL/GenBank/DDBJ databases">
        <title>Complete genome of Alkaliphilus oremlandii OhILAs.</title>
        <authorList>
            <person name="Copeland A."/>
            <person name="Lucas S."/>
            <person name="Lapidus A."/>
            <person name="Barry K."/>
            <person name="Detter J.C."/>
            <person name="Glavina del Rio T."/>
            <person name="Hammon N."/>
            <person name="Israni S."/>
            <person name="Dalin E."/>
            <person name="Tice H."/>
            <person name="Pitluck S."/>
            <person name="Chain P."/>
            <person name="Malfatti S."/>
            <person name="Shin M."/>
            <person name="Vergez L."/>
            <person name="Schmutz J."/>
            <person name="Larimer F."/>
            <person name="Land M."/>
            <person name="Hauser L."/>
            <person name="Kyrpides N."/>
            <person name="Mikhailova N."/>
            <person name="Stolz J.F."/>
            <person name="Dawson A."/>
            <person name="Fisher E."/>
            <person name="Crable B."/>
            <person name="Perera E."/>
            <person name="Lisak J."/>
            <person name="Ranganathan M."/>
            <person name="Basu P."/>
            <person name="Richardson P."/>
        </authorList>
    </citation>
    <scope>NUCLEOTIDE SEQUENCE [LARGE SCALE GENOMIC DNA]</scope>
    <source>
        <strain evidence="15">OhILAs</strain>
    </source>
</reference>
<dbReference type="GO" id="GO:0051301">
    <property type="term" value="P:cell division"/>
    <property type="evidence" value="ECO:0007669"/>
    <property type="project" value="UniProtKB-KW"/>
</dbReference>
<evidence type="ECO:0000256" key="10">
    <source>
        <dbReference type="ARBA" id="ARBA00038367"/>
    </source>
</evidence>
<evidence type="ECO:0000256" key="9">
    <source>
        <dbReference type="ARBA" id="ARBA00023316"/>
    </source>
</evidence>
<evidence type="ECO:0000256" key="1">
    <source>
        <dbReference type="ARBA" id="ARBA00004496"/>
    </source>
</evidence>
<dbReference type="PANTHER" id="PTHR43783:SF1">
    <property type="entry name" value="UDP-N-ACETYLGLUCOSAMINE 1-CARBOXYVINYLTRANSFERASE"/>
    <property type="match status" value="1"/>
</dbReference>
<evidence type="ECO:0000313" key="14">
    <source>
        <dbReference type="EMBL" id="ABW18924.1"/>
    </source>
</evidence>
<keyword evidence="6 12" id="KW-0133">Cell shape</keyword>
<dbReference type="InterPro" id="IPR001986">
    <property type="entry name" value="Enolpyruvate_Tfrase_dom"/>
</dbReference>
<dbReference type="FunFam" id="3.65.10.10:FF:000001">
    <property type="entry name" value="UDP-N-acetylglucosamine 1-carboxyvinyltransferase"/>
    <property type="match status" value="1"/>
</dbReference>
<dbReference type="HOGENOM" id="CLU_027387_0_0_9"/>
<dbReference type="InterPro" id="IPR005750">
    <property type="entry name" value="UDP_GlcNAc_COvinyl_MurA"/>
</dbReference>
<comment type="subcellular location">
    <subcellularLocation>
        <location evidence="1 12">Cytoplasm</location>
    </subcellularLocation>
</comment>
<comment type="similarity">
    <text evidence="10 12">Belongs to the EPSP synthase family. MurA subfamily.</text>
</comment>
<dbReference type="STRING" id="350688.Clos_1380"/>
<dbReference type="InterPro" id="IPR036968">
    <property type="entry name" value="Enolpyruvate_Tfrase_sf"/>
</dbReference>
<keyword evidence="4 12" id="KW-0132">Cell division</keyword>
<dbReference type="GO" id="GO:0071555">
    <property type="term" value="P:cell wall organization"/>
    <property type="evidence" value="ECO:0007669"/>
    <property type="project" value="UniProtKB-KW"/>
</dbReference>
<dbReference type="Proteomes" id="UP000000269">
    <property type="component" value="Chromosome"/>
</dbReference>
<dbReference type="InterPro" id="IPR013792">
    <property type="entry name" value="RNA3'P_cycl/enolpyr_Trfase_a/b"/>
</dbReference>
<evidence type="ECO:0000313" key="15">
    <source>
        <dbReference type="Proteomes" id="UP000000269"/>
    </source>
</evidence>
<dbReference type="CDD" id="cd01555">
    <property type="entry name" value="UdpNAET"/>
    <property type="match status" value="1"/>
</dbReference>
<feature type="binding site" evidence="12">
    <location>
        <begin position="121"/>
        <end position="125"/>
    </location>
    <ligand>
        <name>UDP-N-acetyl-alpha-D-glucosamine</name>
        <dbReference type="ChEBI" id="CHEBI:57705"/>
    </ligand>
</feature>
<gene>
    <name evidence="12" type="primary">murA</name>
    <name evidence="14" type="ordered locus">Clos_1380</name>
</gene>
<dbReference type="KEGG" id="aoe:Clos_1380"/>
<name>A8MH37_ALKOO</name>
<feature type="binding site" evidence="12">
    <location>
        <begin position="22"/>
        <end position="23"/>
    </location>
    <ligand>
        <name>phosphoenolpyruvate</name>
        <dbReference type="ChEBI" id="CHEBI:58702"/>
    </ligand>
</feature>
<dbReference type="GO" id="GO:0009252">
    <property type="term" value="P:peptidoglycan biosynthetic process"/>
    <property type="evidence" value="ECO:0007669"/>
    <property type="project" value="UniProtKB-UniRule"/>
</dbReference>
<evidence type="ECO:0000256" key="12">
    <source>
        <dbReference type="HAMAP-Rule" id="MF_00111"/>
    </source>
</evidence>
<feature type="binding site" evidence="12">
    <location>
        <position position="327"/>
    </location>
    <ligand>
        <name>UDP-N-acetyl-alpha-D-glucosamine</name>
        <dbReference type="ChEBI" id="CHEBI:57705"/>
    </ligand>
</feature>
<dbReference type="HAMAP" id="MF_00111">
    <property type="entry name" value="MurA"/>
    <property type="match status" value="1"/>
</dbReference>
<dbReference type="InterPro" id="IPR050068">
    <property type="entry name" value="MurA_subfamily"/>
</dbReference>
<comment type="caution">
    <text evidence="12">Lacks conserved residue(s) required for the propagation of feature annotation.</text>
</comment>
<dbReference type="UniPathway" id="UPA00219"/>
<dbReference type="eggNOG" id="COG0766">
    <property type="taxonomic scope" value="Bacteria"/>
</dbReference>
<dbReference type="SUPFAM" id="SSF55205">
    <property type="entry name" value="EPT/RTPC-like"/>
    <property type="match status" value="1"/>
</dbReference>
<dbReference type="PANTHER" id="PTHR43783">
    <property type="entry name" value="UDP-N-ACETYLGLUCOSAMINE 1-CARBOXYVINYLTRANSFERASE"/>
    <property type="match status" value="1"/>
</dbReference>
<evidence type="ECO:0000256" key="5">
    <source>
        <dbReference type="ARBA" id="ARBA00022679"/>
    </source>
</evidence>
<keyword evidence="12" id="KW-0670">Pyruvate</keyword>
<feature type="binding site" evidence="12">
    <location>
        <position position="305"/>
    </location>
    <ligand>
        <name>UDP-N-acetyl-alpha-D-glucosamine</name>
        <dbReference type="ChEBI" id="CHEBI:57705"/>
    </ligand>
</feature>
<dbReference type="EMBL" id="CP000853">
    <property type="protein sequence ID" value="ABW18924.1"/>
    <property type="molecule type" value="Genomic_DNA"/>
</dbReference>
<dbReference type="GO" id="GO:0019277">
    <property type="term" value="P:UDP-N-acetylgalactosamine biosynthetic process"/>
    <property type="evidence" value="ECO:0007669"/>
    <property type="project" value="InterPro"/>
</dbReference>
<evidence type="ECO:0000256" key="8">
    <source>
        <dbReference type="ARBA" id="ARBA00023306"/>
    </source>
</evidence>
<organism evidence="14 15">
    <name type="scientific">Alkaliphilus oremlandii (strain OhILAs)</name>
    <name type="common">Clostridium oremlandii (strain OhILAs)</name>
    <dbReference type="NCBI Taxonomy" id="350688"/>
    <lineage>
        <taxon>Bacteria</taxon>
        <taxon>Bacillati</taxon>
        <taxon>Bacillota</taxon>
        <taxon>Clostridia</taxon>
        <taxon>Peptostreptococcales</taxon>
        <taxon>Natronincolaceae</taxon>
        <taxon>Alkaliphilus</taxon>
    </lineage>
</organism>
<evidence type="ECO:0000256" key="7">
    <source>
        <dbReference type="ARBA" id="ARBA00022984"/>
    </source>
</evidence>
<proteinExistence type="inferred from homology"/>
<dbReference type="GO" id="GO:0005737">
    <property type="term" value="C:cytoplasm"/>
    <property type="evidence" value="ECO:0007669"/>
    <property type="project" value="UniProtKB-SubCell"/>
</dbReference>
<evidence type="ECO:0000256" key="6">
    <source>
        <dbReference type="ARBA" id="ARBA00022960"/>
    </source>
</evidence>
<feature type="active site" description="Proton donor" evidence="12">
    <location>
        <position position="116"/>
    </location>
</feature>
<comment type="catalytic activity">
    <reaction evidence="11 12">
        <text>phosphoenolpyruvate + UDP-N-acetyl-alpha-D-glucosamine = UDP-N-acetyl-3-O-(1-carboxyvinyl)-alpha-D-glucosamine + phosphate</text>
        <dbReference type="Rhea" id="RHEA:18681"/>
        <dbReference type="ChEBI" id="CHEBI:43474"/>
        <dbReference type="ChEBI" id="CHEBI:57705"/>
        <dbReference type="ChEBI" id="CHEBI:58702"/>
        <dbReference type="ChEBI" id="CHEBI:68483"/>
        <dbReference type="EC" id="2.5.1.7"/>
    </reaction>
</comment>
<evidence type="ECO:0000259" key="13">
    <source>
        <dbReference type="Pfam" id="PF00275"/>
    </source>
</evidence>
<dbReference type="OrthoDB" id="9803760at2"/>
<protein>
    <recommendedName>
        <fullName evidence="12">UDP-N-acetylglucosamine 1-carboxyvinyltransferase</fullName>
        <ecNumber evidence="12">2.5.1.7</ecNumber>
    </recommendedName>
    <alternativeName>
        <fullName evidence="12">Enoylpyruvate transferase</fullName>
    </alternativeName>
    <alternativeName>
        <fullName evidence="12">UDP-N-acetylglucosamine enolpyruvyl transferase</fullName>
        <shortName evidence="12">EPT</shortName>
    </alternativeName>
</protein>
<feature type="domain" description="Enolpyruvate transferase" evidence="13">
    <location>
        <begin position="7"/>
        <end position="406"/>
    </location>
</feature>
<dbReference type="RefSeq" id="WP_012159236.1">
    <property type="nucleotide sequence ID" value="NC_009922.1"/>
</dbReference>
<evidence type="ECO:0000256" key="4">
    <source>
        <dbReference type="ARBA" id="ARBA00022618"/>
    </source>
</evidence>
<keyword evidence="8 12" id="KW-0131">Cell cycle</keyword>
<dbReference type="GO" id="GO:0008760">
    <property type="term" value="F:UDP-N-acetylglucosamine 1-carboxyvinyltransferase activity"/>
    <property type="evidence" value="ECO:0007669"/>
    <property type="project" value="UniProtKB-UniRule"/>
</dbReference>
<evidence type="ECO:0000256" key="3">
    <source>
        <dbReference type="ARBA" id="ARBA00022490"/>
    </source>
</evidence>
<keyword evidence="7 12" id="KW-0573">Peptidoglycan synthesis</keyword>
<dbReference type="NCBIfam" id="TIGR01072">
    <property type="entry name" value="murA"/>
    <property type="match status" value="1"/>
</dbReference>
<dbReference type="Pfam" id="PF00275">
    <property type="entry name" value="EPSP_synthase"/>
    <property type="match status" value="1"/>
</dbReference>
<comment type="pathway">
    <text evidence="2 12">Cell wall biogenesis; peptidoglycan biosynthesis.</text>
</comment>
<sequence>MSKIIISGGNRIHGEIRVGGAKNSVLPILAATVLNGGTNIVHDIPNLLDVDIMEKILISLGCSVERENGTIVVNSKELNNYEIPETLVREMRSSIIFLGALLSRYGKVKISYPGGCEIGQRPIDLHLKSLREMGAKIEEKHGFLNCEAKELKGCEIQLDFPSVGATENIMLAAVFAKGTTIIRNAAREPEIIDLENFLNAMGGRVSGSGTATIRIEGVERLYDVEHNIIPDRIVAGTYLIATAITKGEIVLRNVIHEHLQSILYKLREAGCIVQIYNHSLKLIAPKDIKAIESIRTLPYPGYPTDMQAQMMSLMTLSDGITIVTENIFENRYKHANELIRMGANIKVDGRVAIIKGVPKLSGATVVAQDLRGGAALILAGLAAEGTTIIENIKHIERGYENIHQVLNSLGANVAKDSPTMV</sequence>
<evidence type="ECO:0000256" key="11">
    <source>
        <dbReference type="ARBA" id="ARBA00047527"/>
    </source>
</evidence>
<comment type="function">
    <text evidence="12">Cell wall formation. Adds enolpyruvyl to UDP-N-acetylglucosamine.</text>
</comment>
<dbReference type="NCBIfam" id="NF006873">
    <property type="entry name" value="PRK09369.1"/>
    <property type="match status" value="1"/>
</dbReference>
<dbReference type="GO" id="GO:0008360">
    <property type="term" value="P:regulation of cell shape"/>
    <property type="evidence" value="ECO:0007669"/>
    <property type="project" value="UniProtKB-KW"/>
</dbReference>
<accession>A8MH37</accession>
<dbReference type="AlphaFoldDB" id="A8MH37"/>
<keyword evidence="15" id="KW-1185">Reference proteome</keyword>
<keyword evidence="5 12" id="KW-0808">Transferase</keyword>
<dbReference type="Gene3D" id="3.65.10.10">
    <property type="entry name" value="Enolpyruvate transferase domain"/>
    <property type="match status" value="2"/>
</dbReference>
<keyword evidence="3 12" id="KW-0963">Cytoplasm</keyword>
<keyword evidence="9 12" id="KW-0961">Cell wall biogenesis/degradation</keyword>
<dbReference type="EC" id="2.5.1.7" evidence="12"/>
<evidence type="ECO:0000256" key="2">
    <source>
        <dbReference type="ARBA" id="ARBA00004752"/>
    </source>
</evidence>
<feature type="binding site" evidence="12">
    <location>
        <position position="92"/>
    </location>
    <ligand>
        <name>UDP-N-acetyl-alpha-D-glucosamine</name>
        <dbReference type="ChEBI" id="CHEBI:57705"/>
    </ligand>
</feature>